<dbReference type="SUPFAM" id="SSF50249">
    <property type="entry name" value="Nucleic acid-binding proteins"/>
    <property type="match status" value="2"/>
</dbReference>
<feature type="domain" description="C3H1-type" evidence="8">
    <location>
        <begin position="227"/>
        <end position="255"/>
    </location>
</feature>
<evidence type="ECO:0000256" key="3">
    <source>
        <dbReference type="ARBA" id="ARBA00022801"/>
    </source>
</evidence>
<comment type="similarity">
    <text evidence="1">Belongs to the DNA2/NAM7 helicase family.</text>
</comment>
<dbReference type="Pfam" id="PF13087">
    <property type="entry name" value="AAA_12"/>
    <property type="match status" value="2"/>
</dbReference>
<evidence type="ECO:0000256" key="1">
    <source>
        <dbReference type="ARBA" id="ARBA00007913"/>
    </source>
</evidence>
<dbReference type="GO" id="GO:0043139">
    <property type="term" value="F:5'-3' DNA helicase activity"/>
    <property type="evidence" value="ECO:0007669"/>
    <property type="project" value="TreeGrafter"/>
</dbReference>
<dbReference type="PROSITE" id="PS50103">
    <property type="entry name" value="ZF_C3H1"/>
    <property type="match status" value="1"/>
</dbReference>
<evidence type="ECO:0000259" key="8">
    <source>
        <dbReference type="PROSITE" id="PS50103"/>
    </source>
</evidence>
<dbReference type="GO" id="GO:0016787">
    <property type="term" value="F:hydrolase activity"/>
    <property type="evidence" value="ECO:0007669"/>
    <property type="project" value="UniProtKB-KW"/>
</dbReference>
<dbReference type="KEGG" id="pmrn:116940257"/>
<proteinExistence type="inferred from homology"/>
<dbReference type="Gene3D" id="3.40.50.300">
    <property type="entry name" value="P-loop containing nucleotide triphosphate hydrolases"/>
    <property type="match status" value="4"/>
</dbReference>
<dbReference type="CDD" id="cd18808">
    <property type="entry name" value="SF1_C_Upf1"/>
    <property type="match status" value="2"/>
</dbReference>
<organism evidence="9 10">
    <name type="scientific">Petromyzon marinus</name>
    <name type="common">Sea lamprey</name>
    <dbReference type="NCBI Taxonomy" id="7757"/>
    <lineage>
        <taxon>Eukaryota</taxon>
        <taxon>Metazoa</taxon>
        <taxon>Chordata</taxon>
        <taxon>Craniata</taxon>
        <taxon>Vertebrata</taxon>
        <taxon>Cyclostomata</taxon>
        <taxon>Hyperoartia</taxon>
        <taxon>Petromyzontiformes</taxon>
        <taxon>Petromyzontidae</taxon>
        <taxon>Petromyzon</taxon>
    </lineage>
</organism>
<dbReference type="InterPro" id="IPR027417">
    <property type="entry name" value="P-loop_NTPase"/>
</dbReference>
<keyword evidence="6" id="KW-0862">Zinc</keyword>
<evidence type="ECO:0000256" key="6">
    <source>
        <dbReference type="PROSITE-ProRule" id="PRU00723"/>
    </source>
</evidence>
<dbReference type="GO" id="GO:0005524">
    <property type="term" value="F:ATP binding"/>
    <property type="evidence" value="ECO:0007669"/>
    <property type="project" value="UniProtKB-KW"/>
</dbReference>
<evidence type="ECO:0000256" key="2">
    <source>
        <dbReference type="ARBA" id="ARBA00022741"/>
    </source>
</evidence>
<sequence>MDGSEIYLGELGKELLHTVACQQCCKTINSIDVQLSRPHAHLCNGNMLLVKFASGGKNKGQKNAPPNRDVWKVARRRPTCCQPHKYFVCWHFNLKEGCSVHRARCTFAWSEEEVALWSFEKKHKCTQAQMIEAARRKIREQSSKGTAATGAAPEQDTISEVAIKQMDEFGGTFREICCQCFYSVPQVISEDACRRLTPHWPWKGLLVHVSKTDRSVSYKEVRPLNDKSRLAPCHHALKQRHCPKSQICSHSHNDVELSVWKAETSDRLNRAHLLKLSAKIAPAKKHAALPTDAKEELPERIYCCFCLVTCESPQQFAVHKTSAEHRRMIAMDSDLDWQHRSPPLNVTNGRYTRCIRGEECELGRECPRAHSTEELHEWESRLELRQSRATKARQLGLQPYREQLLDKYASSQAEVSVIAEKIDDAAVECQTSLSKTCQLQHHISWTFNVTSKSPLSQVALLQSDPDISFQLVGQGLGETCVEAKGDVFAITPATDPGKNQGVSLNPQDGDKASHHAIVQVSFKATRYGSYQQWLVFDFGSEPVLKKELHVEVVDAAAKRVDLGNVGHVPVMSTRWHSGNRTVMLLRDYSEDDHRLLARYKRPAVTLDPLAKRPLPPQITADNYQQSLHTALYREEAAQETVLSRLNLQTEVLIKKMVHMPTGEIYIASTGMLFAEVPIPPQMGPDSEEGMLLRRSVDVALVALPGSEDGSPVYEVSLSKDLCSVDCLRLLLPESVCRALALDDGTSRPLDVQFQLDHLTFCIRHAAVDQMDARLILPDITNCALPTTRPGILPATLKGNDKQKKVIMFAVGERTCDKPTPPFLMYGPFGTGKTYTLFQATVQILAEPNARVLICTEANSAADLYIQEYLHEYVTSGFKEATPLRIVYKWRNMNTVSEVVRRYCCLDPNGPFFAVPSLEIVKAHRVVIATYAQCRTLWQLELPRGHFSHILLDEAAQALEADALIPLALADSSTRVLLAGDHKQITPKLYSMPNDDKQFVIRTLLQRLFHHYQRQNHNTAQCSRIILTDNYRSRPEIVNFVSKHFYLGNHDKDFKGIKARADVPRHPDLYPLTFSHVSGKCDFDEVTRTWYNTTEALEVAERVANILQTWPEIHGRLEQSQICVISYYSSQVKLIRYVLRRKHMGSVNVDTLQSIQGKEFTVIVLSTVRTRSSRQSMVTDGNLGFLADACALNTAMTRARALVLAVGDAMALCSVGGCSRVWQSFLREAHVHSSMLPLSMVPEDIAASLSDLARLEGVERRSQLPGLKEESWASGDNGESDALNDPILSELLYESKAVYILTTKEGYTTISEKNSEEANSSPPPTTPANPEITSGNKNIQKKFINHSKDTLQELLTTQPHVYKHCEIVIQSFRSGYGIPKDRSIPPIYLKSRESIGCSFSGDEVVIEILSKNAKKQGQKAANVGEKNTNYSGRVVGVLNQDVERHDSVVCGVDLYDANIMIPIDKCMPKIYNPPIDRRHSPNRNKVAVRKKCPDGRWYFHEHLKDQNRSSKLFLVKIKKWHRNLPYPLGIVVDVLPEPKDVRGQLEMFKENSFLKNAHHIHSMNTWEYEQDHANNNGKDCRKIFTFTVDPPGARDLDDAISVEDLGTCFKIGVHIADVVQLVRKDSDEDTCAQEQGNTYYEDGKRTFHMLPEGLCEACSLLPGQDRSAFSLFFTFKKDSSTTEQLETSFEQTVIRSKWQLTYDEAETIISRYGEMPLKIKSSEDYIAVAFFFSRMLRQERLHAGALYIQPEENRPIDGCRGHIMVEEFAITTNHLVAKRLLENKATADITPLCHQLRPDSDEINNYLEEYKSVIPFSLSLTSILSPMPTKAIGNLKTPSHLEFMQFIWEKMKKAIQDKDSFRLFTLIALDDMHPFLVAAVKEFRKIQFRSMYICSSAPSTDMGHYSLRLPFYTKSTSPIRRYIDVVVQRLLAAISMHERPAYTPDEMEILCRNFNDLKKGAADLEKLTTKLKFSEKLSIRGSQKLALISSIDEQSKNFDLVFPLDRINLPDYYNVNFQSLQLATQPVFDKDENGRKNVSVQWRIRMYSVKSDANQIPPMPKHSSTEVCNVRLESWEKVLLAAKKNNFEEASRLIQEEDEYMDKIGASKSSTTPLKDKDYMKEHFNIGDVVLKTGTPVRVQLGVRVQRAFLSPTVQLLSLNEAIPDICLEHAEDPVSTYKCHAEFQTRDRYKNVKSYQEVWAPLSAMESVTVAVNEHSSIMLCGMKILWSSNDERDHSKGGIPTMNKDKLKGMFVLKKVFLDKNFIKCDFRHCYLCIRCKINPTKRAQDQKLTIDSDWYTWVCHAKTTEVHIPKVNHDETCQNMDDTEVKVKFVECTRSMQEIPKEICNKYQPYIIELIPKSITDVRKEKAIQALYDAPLAKDIALGYDDIARKHRHRVTEKKDFNIPGFQLNIMQTTVIKQSLTSAFTVIQGPPGTGKTVVGIHLVKWFHEVIKTLRENLQADAKHICSLYCGPSNKSVDVVAEHLVKIEDLKPLRVYGQQTEEEEFPIPGETDVIFLRSKKVPRVNLTIKSITLHYKIREDTNPYAQQIRKYDERIRILKIKKEEKEKRERAEKEKLEATEQSMQSKNCEDSHPSVAQLDEFYSPDGQTEEVKDLTLEEIIEYKKLIKDAKVIELKKSDVVITTCSTAATVILLKNLDPRVCLVDECAMCTEPECLIPLTSYKDIAQVVLLGDHKQLRPFVLNRTAAKLGMEKSMFERYAKRAIMLDTQYRMHPDICEFPAKQFYSETNKTLKTAKEVFGRPNSILGYAHKPSCPTLFGHVVGKEVTLVVSTEEGSENSKANKAEVEQVVRLVSELIKKGSIAEKDIAILTPYNAQANEIQKALEKEHIKKVTATTITKSQGSEWRYVLLSTVRSCSLDEFKANPSRGWQISRLGFIIDENQVNVALTRAKEGLCIIGNQDLLMCSDLWKELIESYHEKDCLGNADKIIVSSAK</sequence>
<dbReference type="FunFam" id="3.40.50.300:FF:001373">
    <property type="entry name" value="Helicase with zinc finger domain 2"/>
    <property type="match status" value="1"/>
</dbReference>
<dbReference type="GO" id="GO:0003723">
    <property type="term" value="F:RNA binding"/>
    <property type="evidence" value="ECO:0007669"/>
    <property type="project" value="InterPro"/>
</dbReference>
<dbReference type="CTD" id="85441"/>
<dbReference type="GO" id="GO:0008270">
    <property type="term" value="F:zinc ion binding"/>
    <property type="evidence" value="ECO:0007669"/>
    <property type="project" value="UniProtKB-KW"/>
</dbReference>
<dbReference type="Proteomes" id="UP001318040">
    <property type="component" value="Chromosome 8"/>
</dbReference>
<feature type="region of interest" description="Disordered" evidence="7">
    <location>
        <begin position="2569"/>
        <end position="2591"/>
    </location>
</feature>
<dbReference type="Pfam" id="PF13086">
    <property type="entry name" value="AAA_11"/>
    <property type="match status" value="3"/>
</dbReference>
<keyword evidence="9" id="KW-1185">Reference proteome</keyword>
<feature type="region of interest" description="Disordered" evidence="7">
    <location>
        <begin position="1311"/>
        <end position="1334"/>
    </location>
</feature>
<dbReference type="PANTHER" id="PTHR43788">
    <property type="entry name" value="DNA2/NAM7 HELICASE FAMILY MEMBER"/>
    <property type="match status" value="1"/>
</dbReference>
<dbReference type="SMART" id="SM00955">
    <property type="entry name" value="RNB"/>
    <property type="match status" value="1"/>
</dbReference>
<evidence type="ECO:0000256" key="5">
    <source>
        <dbReference type="ARBA" id="ARBA00022840"/>
    </source>
</evidence>
<dbReference type="Pfam" id="PF00773">
    <property type="entry name" value="RNB"/>
    <property type="match status" value="1"/>
</dbReference>
<keyword evidence="6" id="KW-0863">Zinc-finger</keyword>
<dbReference type="PANTHER" id="PTHR43788:SF16">
    <property type="entry name" value="HELICASE WITH ZINC FINGER 2"/>
    <property type="match status" value="1"/>
</dbReference>
<keyword evidence="4 10" id="KW-0347">Helicase</keyword>
<evidence type="ECO:0000313" key="9">
    <source>
        <dbReference type="Proteomes" id="UP001318040"/>
    </source>
</evidence>
<keyword evidence="2" id="KW-0547">Nucleotide-binding</keyword>
<accession>A0AAJ7SW99</accession>
<dbReference type="FunFam" id="3.40.50.300:FF:001313">
    <property type="entry name" value="Helicase with zinc finger domain 2"/>
    <property type="match status" value="1"/>
</dbReference>
<dbReference type="InterPro" id="IPR001900">
    <property type="entry name" value="RNase_II/R"/>
</dbReference>
<evidence type="ECO:0000256" key="7">
    <source>
        <dbReference type="SAM" id="MobiDB-lite"/>
    </source>
</evidence>
<dbReference type="InterPro" id="IPR056787">
    <property type="entry name" value="OB_HELZ2"/>
</dbReference>
<evidence type="ECO:0000313" key="10">
    <source>
        <dbReference type="RefSeq" id="XP_032805667.1"/>
    </source>
</evidence>
<keyword evidence="6" id="KW-0479">Metal-binding</keyword>
<dbReference type="InterPro" id="IPR041677">
    <property type="entry name" value="DNA2/NAM7_AAA_11"/>
</dbReference>
<name>A0AAJ7SW99_PETMA</name>
<feature type="zinc finger region" description="C3H1-type" evidence="6">
    <location>
        <begin position="227"/>
        <end position="255"/>
    </location>
</feature>
<protein>
    <submittedName>
        <fullName evidence="10">Helicase with zinc finger domain 2</fullName>
    </submittedName>
</protein>
<keyword evidence="3" id="KW-0378">Hydrolase</keyword>
<dbReference type="GO" id="GO:0004540">
    <property type="term" value="F:RNA nuclease activity"/>
    <property type="evidence" value="ECO:0007669"/>
    <property type="project" value="InterPro"/>
</dbReference>
<dbReference type="SUPFAM" id="SSF52540">
    <property type="entry name" value="P-loop containing nucleoside triphosphate hydrolases"/>
    <property type="match status" value="2"/>
</dbReference>
<dbReference type="InterPro" id="IPR050534">
    <property type="entry name" value="Coronavir_polyprotein_1ab"/>
</dbReference>
<feature type="compositionally biased region" description="Basic and acidic residues" evidence="7">
    <location>
        <begin position="2569"/>
        <end position="2579"/>
    </location>
</feature>
<dbReference type="InterPro" id="IPR041679">
    <property type="entry name" value="DNA2/NAM7-like_C"/>
</dbReference>
<reference evidence="10" key="1">
    <citation type="submission" date="2025-08" db="UniProtKB">
        <authorList>
            <consortium name="RefSeq"/>
        </authorList>
    </citation>
    <scope>IDENTIFICATION</scope>
    <source>
        <tissue evidence="10">Sperm</tissue>
    </source>
</reference>
<dbReference type="InterPro" id="IPR047187">
    <property type="entry name" value="SF1_C_Upf1"/>
</dbReference>
<gene>
    <name evidence="10" type="primary">HELZ2</name>
</gene>
<keyword evidence="5" id="KW-0067">ATP-binding</keyword>
<dbReference type="RefSeq" id="XP_032805667.1">
    <property type="nucleotide sequence ID" value="XM_032949776.1"/>
</dbReference>
<dbReference type="Pfam" id="PF25049">
    <property type="entry name" value="OB_HELZ2"/>
    <property type="match status" value="1"/>
</dbReference>
<evidence type="ECO:0000256" key="4">
    <source>
        <dbReference type="ARBA" id="ARBA00022806"/>
    </source>
</evidence>
<dbReference type="InterPro" id="IPR012340">
    <property type="entry name" value="NA-bd_OB-fold"/>
</dbReference>
<dbReference type="InterPro" id="IPR000571">
    <property type="entry name" value="Znf_CCCH"/>
</dbReference>